<dbReference type="EMBL" id="LQBL01000002">
    <property type="protein sequence ID" value="KUG59444.1"/>
    <property type="molecule type" value="Genomic_DNA"/>
</dbReference>
<reference evidence="4 5" key="1">
    <citation type="submission" date="2015-12" db="EMBL/GenBank/DDBJ databases">
        <title>Serinicoccus chungangenesis strain CD08_5 genome sequencing and assembly.</title>
        <authorList>
            <person name="Chander A.M."/>
            <person name="Kaur G."/>
            <person name="Nair G.R."/>
            <person name="Dhawan D.K."/>
            <person name="Kochhar R.K."/>
            <person name="Mayilraj S."/>
            <person name="Bhadada S.K."/>
        </authorList>
    </citation>
    <scope>NUCLEOTIDE SEQUENCE [LARGE SCALE GENOMIC DNA]</scope>
    <source>
        <strain evidence="4 5">CD08_5</strain>
    </source>
</reference>
<dbReference type="STRING" id="767452.AVL62_07200"/>
<dbReference type="PROSITE" id="PS51257">
    <property type="entry name" value="PROKAR_LIPOPROTEIN"/>
    <property type="match status" value="1"/>
</dbReference>
<dbReference type="AlphaFoldDB" id="A0A0W8IHG2"/>
<evidence type="ECO:0000313" key="4">
    <source>
        <dbReference type="EMBL" id="KUG59444.1"/>
    </source>
</evidence>
<dbReference type="InterPro" id="IPR001638">
    <property type="entry name" value="Solute-binding_3/MltF_N"/>
</dbReference>
<feature type="signal peptide" evidence="2">
    <location>
        <begin position="1"/>
        <end position="23"/>
    </location>
</feature>
<feature type="chain" id="PRO_5039097978" description="Solute-binding protein family 3/N-terminal domain-containing protein" evidence="2">
    <location>
        <begin position="24"/>
        <end position="272"/>
    </location>
</feature>
<dbReference type="Proteomes" id="UP000054837">
    <property type="component" value="Unassembled WGS sequence"/>
</dbReference>
<evidence type="ECO:0000256" key="1">
    <source>
        <dbReference type="ARBA" id="ARBA00022729"/>
    </source>
</evidence>
<accession>A0A0W8IHG2</accession>
<evidence type="ECO:0000313" key="5">
    <source>
        <dbReference type="Proteomes" id="UP000054837"/>
    </source>
</evidence>
<protein>
    <recommendedName>
        <fullName evidence="3">Solute-binding protein family 3/N-terminal domain-containing protein</fullName>
    </recommendedName>
</protein>
<dbReference type="PANTHER" id="PTHR35936:SF19">
    <property type="entry name" value="AMINO-ACID-BINDING PROTEIN YXEM-RELATED"/>
    <property type="match status" value="1"/>
</dbReference>
<dbReference type="SUPFAM" id="SSF53850">
    <property type="entry name" value="Periplasmic binding protein-like II"/>
    <property type="match status" value="1"/>
</dbReference>
<comment type="caution">
    <text evidence="4">The sequence shown here is derived from an EMBL/GenBank/DDBJ whole genome shotgun (WGS) entry which is preliminary data.</text>
</comment>
<evidence type="ECO:0000256" key="2">
    <source>
        <dbReference type="SAM" id="SignalP"/>
    </source>
</evidence>
<dbReference type="OrthoDB" id="8454826at2"/>
<dbReference type="PANTHER" id="PTHR35936">
    <property type="entry name" value="MEMBRANE-BOUND LYTIC MUREIN TRANSGLYCOSYLASE F"/>
    <property type="match status" value="1"/>
</dbReference>
<keyword evidence="5" id="KW-1185">Reference proteome</keyword>
<dbReference type="SMART" id="SM00062">
    <property type="entry name" value="PBPb"/>
    <property type="match status" value="1"/>
</dbReference>
<dbReference type="Pfam" id="PF00497">
    <property type="entry name" value="SBP_bac_3"/>
    <property type="match status" value="1"/>
</dbReference>
<gene>
    <name evidence="4" type="ORF">AVL62_07200</name>
</gene>
<sequence>MTASRTTLLGALAAATLALSACGDGGGSEAGGEPQLVEDGTLVVAMSGEFQPFSYFEGNELTGFDYDIGAAVAEELGLEMQSETAAFASLIGGVQADRYDVLIASMTPTEERAEAVDFTGGYYSSGAQAFVPTGTECTEISEMDAPTVGVATGTTYQEYLEEEGGDWVGEVRTFDSDVVALRDLGTGRLDAVMTDRLVGLHQIEEAGLDVVECGDPLYTEEPAFAVKKGNTALVEDLDEALQTIIDDGTYAEISERYFGQDISGDVAGSSDD</sequence>
<dbReference type="RefSeq" id="WP_058889918.1">
    <property type="nucleotide sequence ID" value="NZ_LQBL01000002.1"/>
</dbReference>
<feature type="domain" description="Solute-binding protein family 3/N-terminal" evidence="3">
    <location>
        <begin position="41"/>
        <end position="261"/>
    </location>
</feature>
<keyword evidence="1 2" id="KW-0732">Signal</keyword>
<organism evidence="4 5">
    <name type="scientific">Serinicoccus chungangensis</name>
    <dbReference type="NCBI Taxonomy" id="767452"/>
    <lineage>
        <taxon>Bacteria</taxon>
        <taxon>Bacillati</taxon>
        <taxon>Actinomycetota</taxon>
        <taxon>Actinomycetes</taxon>
        <taxon>Micrococcales</taxon>
        <taxon>Ornithinimicrobiaceae</taxon>
        <taxon>Serinicoccus</taxon>
    </lineage>
</organism>
<name>A0A0W8IHG2_9MICO</name>
<evidence type="ECO:0000259" key="3">
    <source>
        <dbReference type="SMART" id="SM00062"/>
    </source>
</evidence>
<dbReference type="Gene3D" id="3.40.190.10">
    <property type="entry name" value="Periplasmic binding protein-like II"/>
    <property type="match status" value="2"/>
</dbReference>
<proteinExistence type="predicted"/>